<gene>
    <name evidence="3" type="primary">H1_1</name>
    <name evidence="3" type="ORF">CFP56_016847</name>
</gene>
<name>A0AAW0KM79_QUESU</name>
<dbReference type="SMART" id="SM00526">
    <property type="entry name" value="H15"/>
    <property type="match status" value="1"/>
</dbReference>
<dbReference type="Gene3D" id="1.10.10.10">
    <property type="entry name" value="Winged helix-like DNA-binding domain superfamily/Winged helix DNA-binding domain"/>
    <property type="match status" value="1"/>
</dbReference>
<dbReference type="GO" id="GO:0000786">
    <property type="term" value="C:nucleosome"/>
    <property type="evidence" value="ECO:0007669"/>
    <property type="project" value="InterPro"/>
</dbReference>
<dbReference type="InterPro" id="IPR036390">
    <property type="entry name" value="WH_DNA-bd_sf"/>
</dbReference>
<evidence type="ECO:0000259" key="2">
    <source>
        <dbReference type="PROSITE" id="PS51504"/>
    </source>
</evidence>
<evidence type="ECO:0000256" key="1">
    <source>
        <dbReference type="SAM" id="MobiDB-lite"/>
    </source>
</evidence>
<keyword evidence="4" id="KW-1185">Reference proteome</keyword>
<feature type="compositionally biased region" description="Basic and acidic residues" evidence="1">
    <location>
        <begin position="20"/>
        <end position="31"/>
    </location>
</feature>
<dbReference type="PROSITE" id="PS51504">
    <property type="entry name" value="H15"/>
    <property type="match status" value="1"/>
</dbReference>
<proteinExistence type="predicted"/>
<feature type="compositionally biased region" description="Basic residues" evidence="1">
    <location>
        <begin position="32"/>
        <end position="44"/>
    </location>
</feature>
<dbReference type="Proteomes" id="UP000237347">
    <property type="component" value="Unassembled WGS sequence"/>
</dbReference>
<protein>
    <submittedName>
        <fullName evidence="3">Histone h1</fullName>
    </submittedName>
</protein>
<dbReference type="EMBL" id="PKMF04000265">
    <property type="protein sequence ID" value="KAK7840264.1"/>
    <property type="molecule type" value="Genomic_DNA"/>
</dbReference>
<accession>A0AAW0KM79</accession>
<dbReference type="InterPro" id="IPR005818">
    <property type="entry name" value="Histone_H1/H5_H15"/>
</dbReference>
<dbReference type="InterPro" id="IPR036388">
    <property type="entry name" value="WH-like_DNA-bd_sf"/>
</dbReference>
<feature type="region of interest" description="Disordered" evidence="1">
    <location>
        <begin position="120"/>
        <end position="155"/>
    </location>
</feature>
<dbReference type="GO" id="GO:0006334">
    <property type="term" value="P:nucleosome assembly"/>
    <property type="evidence" value="ECO:0007669"/>
    <property type="project" value="InterPro"/>
</dbReference>
<evidence type="ECO:0000313" key="3">
    <source>
        <dbReference type="EMBL" id="KAK7840264.1"/>
    </source>
</evidence>
<organism evidence="3 4">
    <name type="scientific">Quercus suber</name>
    <name type="common">Cork oak</name>
    <dbReference type="NCBI Taxonomy" id="58331"/>
    <lineage>
        <taxon>Eukaryota</taxon>
        <taxon>Viridiplantae</taxon>
        <taxon>Streptophyta</taxon>
        <taxon>Embryophyta</taxon>
        <taxon>Tracheophyta</taxon>
        <taxon>Spermatophyta</taxon>
        <taxon>Magnoliopsida</taxon>
        <taxon>eudicotyledons</taxon>
        <taxon>Gunneridae</taxon>
        <taxon>Pentapetalae</taxon>
        <taxon>rosids</taxon>
        <taxon>fabids</taxon>
        <taxon>Fagales</taxon>
        <taxon>Fagaceae</taxon>
        <taxon>Quercus</taxon>
    </lineage>
</organism>
<feature type="domain" description="H15" evidence="2">
    <location>
        <begin position="46"/>
        <end position="118"/>
    </location>
</feature>
<dbReference type="AlphaFoldDB" id="A0AAW0KM79"/>
<dbReference type="GO" id="GO:0003677">
    <property type="term" value="F:DNA binding"/>
    <property type="evidence" value="ECO:0007669"/>
    <property type="project" value="InterPro"/>
</dbReference>
<comment type="caution">
    <text evidence="3">The sequence shown here is derived from an EMBL/GenBank/DDBJ whole genome shotgun (WGS) entry which is preliminary data.</text>
</comment>
<dbReference type="SUPFAM" id="SSF46785">
    <property type="entry name" value="Winged helix' DNA-binding domain"/>
    <property type="match status" value="1"/>
</dbReference>
<evidence type="ECO:0000313" key="4">
    <source>
        <dbReference type="Proteomes" id="UP000237347"/>
    </source>
</evidence>
<reference evidence="3 4" key="1">
    <citation type="journal article" date="2018" name="Sci. Data">
        <title>The draft genome sequence of cork oak.</title>
        <authorList>
            <person name="Ramos A.M."/>
            <person name="Usie A."/>
            <person name="Barbosa P."/>
            <person name="Barros P.M."/>
            <person name="Capote T."/>
            <person name="Chaves I."/>
            <person name="Simoes F."/>
            <person name="Abreu I."/>
            <person name="Carrasquinho I."/>
            <person name="Faro C."/>
            <person name="Guimaraes J.B."/>
            <person name="Mendonca D."/>
            <person name="Nobrega F."/>
            <person name="Rodrigues L."/>
            <person name="Saibo N.J.M."/>
            <person name="Varela M.C."/>
            <person name="Egas C."/>
            <person name="Matos J."/>
            <person name="Miguel C.M."/>
            <person name="Oliveira M.M."/>
            <person name="Ricardo C.P."/>
            <person name="Goncalves S."/>
        </authorList>
    </citation>
    <scope>NUCLEOTIDE SEQUENCE [LARGE SCALE GENOMIC DNA]</scope>
    <source>
        <strain evidence="4">cv. HL8</strain>
    </source>
</reference>
<feature type="compositionally biased region" description="Basic and acidic residues" evidence="1">
    <location>
        <begin position="136"/>
        <end position="148"/>
    </location>
</feature>
<feature type="region of interest" description="Disordered" evidence="1">
    <location>
        <begin position="1"/>
        <end position="49"/>
    </location>
</feature>
<feature type="compositionally biased region" description="Low complexity" evidence="1">
    <location>
        <begin position="126"/>
        <end position="135"/>
    </location>
</feature>
<sequence length="164" mass="18709">MSATAEAEQLVATEVAVTGEPKKQAEKPVKEKKPKAPKPQRRKSLNSPKLPFIIRHTFSSVGFEREKWSSPYAIAKYMEEKHKDVLPLNYKKILGLQLKNSAVRGKLIKIKASYKLSEMAKKEKVTTTTTKAAKASTEKSQGKPEQRQQLRLRRNQRLLKVKRL</sequence>